<feature type="repeat" description="ANK" evidence="3">
    <location>
        <begin position="100"/>
        <end position="125"/>
    </location>
</feature>
<sequence>MDKTLRQQAQEYKNLYAIRAKKLDLDKIQTVSTELTTYLLFYAIIKDDFHPFKALVKSGAKIDTVDEFGNLPVHYFNTNLRILEYIVKKDKKCINKPNSLGQTILHIAAKENNYKAVKYLLQSGAKKILMITTKISQKIYHQIMML</sequence>
<evidence type="ECO:0000256" key="3">
    <source>
        <dbReference type="PROSITE-ProRule" id="PRU00023"/>
    </source>
</evidence>
<dbReference type="AlphaFoldDB" id="A0A2U3R5M6"/>
<dbReference type="InterPro" id="IPR002110">
    <property type="entry name" value="Ankyrin_rpt"/>
</dbReference>
<dbReference type="SMART" id="SM00248">
    <property type="entry name" value="ANK"/>
    <property type="match status" value="3"/>
</dbReference>
<evidence type="ECO:0000313" key="4">
    <source>
        <dbReference type="EMBL" id="SPR08516.1"/>
    </source>
</evidence>
<dbReference type="RefSeq" id="WP_045916366.1">
    <property type="nucleotide sequence ID" value="NZ_LS398550.1"/>
</dbReference>
<dbReference type="Gene3D" id="1.25.40.20">
    <property type="entry name" value="Ankyrin repeat-containing domain"/>
    <property type="match status" value="1"/>
</dbReference>
<name>A0A2U3R5M6_ORITS</name>
<organism evidence="4 5">
    <name type="scientific">Orientia tsutsugamushi</name>
    <name type="common">Rickettsia tsutsugamushi</name>
    <dbReference type="NCBI Taxonomy" id="784"/>
    <lineage>
        <taxon>Bacteria</taxon>
        <taxon>Pseudomonadati</taxon>
        <taxon>Pseudomonadota</taxon>
        <taxon>Alphaproteobacteria</taxon>
        <taxon>Rickettsiales</taxon>
        <taxon>Rickettsiaceae</taxon>
        <taxon>Rickettsieae</taxon>
        <taxon>Orientia</taxon>
    </lineage>
</organism>
<reference evidence="5" key="1">
    <citation type="submission" date="2018-03" db="EMBL/GenBank/DDBJ databases">
        <authorList>
            <person name="Batty M. E."/>
            <person name="Batty M E."/>
        </authorList>
    </citation>
    <scope>NUCLEOTIDE SEQUENCE [LARGE SCALE GENOMIC DNA]</scope>
</reference>
<evidence type="ECO:0000256" key="2">
    <source>
        <dbReference type="ARBA" id="ARBA00023043"/>
    </source>
</evidence>
<gene>
    <name evidence="4" type="ORF">KATO_01309</name>
</gene>
<dbReference type="PANTHER" id="PTHR24198:SF165">
    <property type="entry name" value="ANKYRIN REPEAT-CONTAINING PROTEIN-RELATED"/>
    <property type="match status" value="1"/>
</dbReference>
<dbReference type="PANTHER" id="PTHR24198">
    <property type="entry name" value="ANKYRIN REPEAT AND PROTEIN KINASE DOMAIN-CONTAINING PROTEIN"/>
    <property type="match status" value="1"/>
</dbReference>
<protein>
    <submittedName>
        <fullName evidence="4">Ankyrin repeat-containing protein</fullName>
    </submittedName>
</protein>
<dbReference type="EMBL" id="LS398550">
    <property type="protein sequence ID" value="SPR08516.1"/>
    <property type="molecule type" value="Genomic_DNA"/>
</dbReference>
<keyword evidence="1" id="KW-0677">Repeat</keyword>
<proteinExistence type="predicted"/>
<dbReference type="InterPro" id="IPR036770">
    <property type="entry name" value="Ankyrin_rpt-contain_sf"/>
</dbReference>
<dbReference type="Proteomes" id="UP000244992">
    <property type="component" value="Chromosome I"/>
</dbReference>
<evidence type="ECO:0000313" key="5">
    <source>
        <dbReference type="Proteomes" id="UP000244992"/>
    </source>
</evidence>
<dbReference type="Pfam" id="PF12796">
    <property type="entry name" value="Ank_2"/>
    <property type="match status" value="1"/>
</dbReference>
<accession>A0A2U3R5M6</accession>
<dbReference type="PROSITE" id="PS50088">
    <property type="entry name" value="ANK_REPEAT"/>
    <property type="match status" value="1"/>
</dbReference>
<evidence type="ECO:0000256" key="1">
    <source>
        <dbReference type="ARBA" id="ARBA00022737"/>
    </source>
</evidence>
<dbReference type="SUPFAM" id="SSF48403">
    <property type="entry name" value="Ankyrin repeat"/>
    <property type="match status" value="1"/>
</dbReference>
<keyword evidence="2 3" id="KW-0040">ANK repeat</keyword>
<dbReference type="PROSITE" id="PS50297">
    <property type="entry name" value="ANK_REP_REGION"/>
    <property type="match status" value="1"/>
</dbReference>